<comment type="caution">
    <text evidence="1">The sequence shown here is derived from an EMBL/GenBank/DDBJ whole genome shotgun (WGS) entry which is preliminary data.</text>
</comment>
<dbReference type="RefSeq" id="WP_034380269.1">
    <property type="nucleotide sequence ID" value="NZ_AWTN01000095.1"/>
</dbReference>
<dbReference type="Proteomes" id="UP000029567">
    <property type="component" value="Unassembled WGS sequence"/>
</dbReference>
<accession>A0A0E3BJE1</accession>
<name>A0A0E3BJE1_9BURK</name>
<evidence type="ECO:0000313" key="2">
    <source>
        <dbReference type="Proteomes" id="UP000029567"/>
    </source>
</evidence>
<sequence length="105" mass="11344">MLASSVFDSVKVANLQSGDILVIKCQQVMSKRAVDALMQRMEALLPEGVKAVVLDGGLDVEVLQPERGQQQQASKVALLIESDIRDGGPVADAMHRAYGLQRQGR</sequence>
<dbReference type="EMBL" id="AWTN01000095">
    <property type="protein sequence ID" value="KGG90829.1"/>
    <property type="molecule type" value="Genomic_DNA"/>
</dbReference>
<protein>
    <submittedName>
        <fullName evidence="1">Uncharacterized protein</fullName>
    </submittedName>
</protein>
<organism evidence="1 2">
    <name type="scientific">Comamonas thiooxydans</name>
    <dbReference type="NCBI Taxonomy" id="363952"/>
    <lineage>
        <taxon>Bacteria</taxon>
        <taxon>Pseudomonadati</taxon>
        <taxon>Pseudomonadota</taxon>
        <taxon>Betaproteobacteria</taxon>
        <taxon>Burkholderiales</taxon>
        <taxon>Comamonadaceae</taxon>
        <taxon>Comamonas</taxon>
    </lineage>
</organism>
<proteinExistence type="predicted"/>
<reference evidence="1 2" key="1">
    <citation type="submission" date="2013-09" db="EMBL/GenBank/DDBJ databases">
        <title>High correlation between genotypes and phenotypes of environmental bacteria Comamonas testosteroni strains.</title>
        <authorList>
            <person name="Liu L."/>
            <person name="Zhu W."/>
            <person name="Xia X."/>
            <person name="Xu B."/>
            <person name="Luo M."/>
            <person name="Wang G."/>
        </authorList>
    </citation>
    <scope>NUCLEOTIDE SEQUENCE [LARGE SCALE GENOMIC DNA]</scope>
    <source>
        <strain evidence="1 2">JL14</strain>
    </source>
</reference>
<dbReference type="AlphaFoldDB" id="A0A0E3BJE1"/>
<evidence type="ECO:0000313" key="1">
    <source>
        <dbReference type="EMBL" id="KGG90829.1"/>
    </source>
</evidence>
<gene>
    <name evidence="1" type="ORF">P245_15295</name>
</gene>